<dbReference type="EMBL" id="VSSQ01037493">
    <property type="protein sequence ID" value="MPM90203.1"/>
    <property type="molecule type" value="Genomic_DNA"/>
</dbReference>
<comment type="caution">
    <text evidence="2">The sequence shown here is derived from an EMBL/GenBank/DDBJ whole genome shotgun (WGS) entry which is preliminary data.</text>
</comment>
<name>A0A645DN26_9ZZZZ</name>
<accession>A0A645DN26</accession>
<sequence>MREMMKAALVEDVNKMTLEVRVSNTAARELYAKLGFAQCGVRKRYYSNNNEDALILWNDDISPYVWRR</sequence>
<proteinExistence type="predicted"/>
<dbReference type="PROSITE" id="PS51186">
    <property type="entry name" value="GNAT"/>
    <property type="match status" value="1"/>
</dbReference>
<dbReference type="GO" id="GO:0016747">
    <property type="term" value="F:acyltransferase activity, transferring groups other than amino-acyl groups"/>
    <property type="evidence" value="ECO:0007669"/>
    <property type="project" value="InterPro"/>
</dbReference>
<gene>
    <name evidence="2" type="ORF">SDC9_137320</name>
</gene>
<dbReference type="AlphaFoldDB" id="A0A645DN26"/>
<dbReference type="InterPro" id="IPR013653">
    <property type="entry name" value="GCN5-like_dom"/>
</dbReference>
<reference evidence="2" key="1">
    <citation type="submission" date="2019-08" db="EMBL/GenBank/DDBJ databases">
        <authorList>
            <person name="Kucharzyk K."/>
            <person name="Murdoch R.W."/>
            <person name="Higgins S."/>
            <person name="Loffler F."/>
        </authorList>
    </citation>
    <scope>NUCLEOTIDE SEQUENCE</scope>
</reference>
<dbReference type="InterPro" id="IPR000182">
    <property type="entry name" value="GNAT_dom"/>
</dbReference>
<dbReference type="InterPro" id="IPR016181">
    <property type="entry name" value="Acyl_CoA_acyltransferase"/>
</dbReference>
<evidence type="ECO:0000313" key="2">
    <source>
        <dbReference type="EMBL" id="MPM90203.1"/>
    </source>
</evidence>
<organism evidence="2">
    <name type="scientific">bioreactor metagenome</name>
    <dbReference type="NCBI Taxonomy" id="1076179"/>
    <lineage>
        <taxon>unclassified sequences</taxon>
        <taxon>metagenomes</taxon>
        <taxon>ecological metagenomes</taxon>
    </lineage>
</organism>
<protein>
    <recommendedName>
        <fullName evidence="1">N-acetyltransferase domain-containing protein</fullName>
    </recommendedName>
</protein>
<dbReference type="SUPFAM" id="SSF55729">
    <property type="entry name" value="Acyl-CoA N-acyltransferases (Nat)"/>
    <property type="match status" value="1"/>
</dbReference>
<dbReference type="Pfam" id="PF08445">
    <property type="entry name" value="FR47"/>
    <property type="match status" value="1"/>
</dbReference>
<evidence type="ECO:0000259" key="1">
    <source>
        <dbReference type="PROSITE" id="PS51186"/>
    </source>
</evidence>
<feature type="domain" description="N-acetyltransferase" evidence="1">
    <location>
        <begin position="1"/>
        <end position="61"/>
    </location>
</feature>
<dbReference type="Gene3D" id="3.40.630.30">
    <property type="match status" value="1"/>
</dbReference>